<dbReference type="Gene3D" id="3.20.20.300">
    <property type="entry name" value="Glycoside hydrolase, family 3, N-terminal domain"/>
    <property type="match status" value="1"/>
</dbReference>
<feature type="compositionally biased region" description="Gly residues" evidence="10">
    <location>
        <begin position="460"/>
        <end position="469"/>
    </location>
</feature>
<reference evidence="13" key="1">
    <citation type="journal article" date="2020" name="Stud. Mycol.">
        <title>101 Dothideomycetes genomes: a test case for predicting lifestyles and emergence of pathogens.</title>
        <authorList>
            <person name="Haridas S."/>
            <person name="Albert R."/>
            <person name="Binder M."/>
            <person name="Bloem J."/>
            <person name="Labutti K."/>
            <person name="Salamov A."/>
            <person name="Andreopoulos B."/>
            <person name="Baker S."/>
            <person name="Barry K."/>
            <person name="Bills G."/>
            <person name="Bluhm B."/>
            <person name="Cannon C."/>
            <person name="Castanera R."/>
            <person name="Culley D."/>
            <person name="Daum C."/>
            <person name="Ezra D."/>
            <person name="Gonzalez J."/>
            <person name="Henrissat B."/>
            <person name="Kuo A."/>
            <person name="Liang C."/>
            <person name="Lipzen A."/>
            <person name="Lutzoni F."/>
            <person name="Magnuson J."/>
            <person name="Mondo S."/>
            <person name="Nolan M."/>
            <person name="Ohm R."/>
            <person name="Pangilinan J."/>
            <person name="Park H.-J."/>
            <person name="Ramirez L."/>
            <person name="Alfaro M."/>
            <person name="Sun H."/>
            <person name="Tritt A."/>
            <person name="Yoshinaga Y."/>
            <person name="Zwiers L.-H."/>
            <person name="Turgeon B."/>
            <person name="Goodwin S."/>
            <person name="Spatafora J."/>
            <person name="Crous P."/>
            <person name="Grigoriev I."/>
        </authorList>
    </citation>
    <scope>NUCLEOTIDE SEQUENCE</scope>
    <source>
        <strain evidence="13">CBS 473.64</strain>
    </source>
</reference>
<dbReference type="GO" id="GO:0009251">
    <property type="term" value="P:glucan catabolic process"/>
    <property type="evidence" value="ECO:0007669"/>
    <property type="project" value="TreeGrafter"/>
</dbReference>
<evidence type="ECO:0000313" key="14">
    <source>
        <dbReference type="Proteomes" id="UP000799753"/>
    </source>
</evidence>
<comment type="catalytic activity">
    <reaction evidence="1">
        <text>Hydrolysis of terminal, non-reducing beta-D-glucosyl residues with release of beta-D-glucose.</text>
        <dbReference type="EC" id="3.2.1.21"/>
    </reaction>
</comment>
<evidence type="ECO:0000256" key="8">
    <source>
        <dbReference type="ARBA" id="ARBA00023295"/>
    </source>
</evidence>
<dbReference type="InterPro" id="IPR017853">
    <property type="entry name" value="GH"/>
</dbReference>
<feature type="chain" id="PRO_5025654416" description="beta-glucosidase" evidence="11">
    <location>
        <begin position="20"/>
        <end position="802"/>
    </location>
</feature>
<dbReference type="InterPro" id="IPR013783">
    <property type="entry name" value="Ig-like_fold"/>
</dbReference>
<evidence type="ECO:0000256" key="11">
    <source>
        <dbReference type="SAM" id="SignalP"/>
    </source>
</evidence>
<evidence type="ECO:0000256" key="3">
    <source>
        <dbReference type="ARBA" id="ARBA00005336"/>
    </source>
</evidence>
<evidence type="ECO:0000256" key="9">
    <source>
        <dbReference type="ARBA" id="ARBA00023326"/>
    </source>
</evidence>
<feature type="compositionally biased region" description="Low complexity" evidence="10">
    <location>
        <begin position="470"/>
        <end position="482"/>
    </location>
</feature>
<protein>
    <recommendedName>
        <fullName evidence="4">beta-glucosidase</fullName>
        <ecNumber evidence="4">3.2.1.21</ecNumber>
    </recommendedName>
</protein>
<evidence type="ECO:0000256" key="4">
    <source>
        <dbReference type="ARBA" id="ARBA00012744"/>
    </source>
</evidence>
<evidence type="ECO:0000256" key="2">
    <source>
        <dbReference type="ARBA" id="ARBA00004987"/>
    </source>
</evidence>
<comment type="pathway">
    <text evidence="2">Glycan metabolism; cellulose degradation.</text>
</comment>
<keyword evidence="7" id="KW-0119">Carbohydrate metabolism</keyword>
<sequence length="802" mass="83811">MRSNLSLVFVSALAARSLAATNHTVGLLSADPERLGASAEAYTKAKAFVGQLTNAQKVAIITAQDIESNGTSSSNATWTAYTSKDAFAGMNNQYFVSGFCSGNAVSMTWDPQMMYDEGKASGEEFFGMGYALISGPEGGPLGRTPWGGRQAEAMSPDPYLTGILFGKAISGMQSSGVIAGGRHFLLNEQETNRSASLSSSTTSVYSSNANDKTMHELYLWPFADAVREGMVAVMCAMNSVNNTASCENDGLLNGLLKEELGFPGFVWPDVGGQTHSYASATGGSDYGSSSLWSDEIIEAGIKNGSLTQARLDDMAIRNVLPFYQIGLNNGKLPSTAATADDRDVRGNHSTLIRDIGAASLVLLKNSNSTGAGLPLKKPKTISLFGAHAGPNMAGPNMAFSVQGTDGPTYQGHLASGSGSAQLSLSYLITPYQSMMNRAVLDGSMLWWIMNDTYSSSSSSGMGGGMGGGDSAPSGGNSTSGNSTGAGGMGGGMGGGGGGGGGGMGGIGQTGTSISPSFTNYAQNSEACIVFLNSFSGEGADRTELYNADQDTMVTTVASECNNTIVVINTVGPRLMEAWIDNDNVTAVLYGGLLGQESGNAIADVLYGDVNPSGKLINTIAKNESDYPATICYTADCDYTEGVYIDYRHFDKFNKTPRYPFGHGLSYTTFEYGDVKLGKQDDDALGKTYPVGNATLGGKSDLFDSVVTITTSLSNTGSLSGAEVAQLYVAYPAAADQPPKQLRGFQKVSLDAGASSDVSFDVRRRDLSYWDVAAQDWAIAKGDYTFYVGTSSRDLKGSVKVTV</sequence>
<feature type="domain" description="Fibronectin type III-like" evidence="12">
    <location>
        <begin position="722"/>
        <end position="791"/>
    </location>
</feature>
<dbReference type="EMBL" id="MU006785">
    <property type="protein sequence ID" value="KAF2639950.1"/>
    <property type="molecule type" value="Genomic_DNA"/>
</dbReference>
<dbReference type="SUPFAM" id="SSF52279">
    <property type="entry name" value="Beta-D-glucan exohydrolase, C-terminal domain"/>
    <property type="match status" value="1"/>
</dbReference>
<dbReference type="Pfam" id="PF00933">
    <property type="entry name" value="Glyco_hydro_3"/>
    <property type="match status" value="1"/>
</dbReference>
<evidence type="ECO:0000313" key="13">
    <source>
        <dbReference type="EMBL" id="KAF2639950.1"/>
    </source>
</evidence>
<evidence type="ECO:0000256" key="6">
    <source>
        <dbReference type="ARBA" id="ARBA00023180"/>
    </source>
</evidence>
<dbReference type="GO" id="GO:0008422">
    <property type="term" value="F:beta-glucosidase activity"/>
    <property type="evidence" value="ECO:0007669"/>
    <property type="project" value="UniProtKB-EC"/>
</dbReference>
<dbReference type="Pfam" id="PF14310">
    <property type="entry name" value="Fn3-like"/>
    <property type="match status" value="1"/>
</dbReference>
<proteinExistence type="inferred from homology"/>
<keyword evidence="5 13" id="KW-0378">Hydrolase</keyword>
<comment type="similarity">
    <text evidence="3">Belongs to the glycosyl hydrolase 3 family.</text>
</comment>
<feature type="signal peptide" evidence="11">
    <location>
        <begin position="1"/>
        <end position="19"/>
    </location>
</feature>
<evidence type="ECO:0000256" key="7">
    <source>
        <dbReference type="ARBA" id="ARBA00023277"/>
    </source>
</evidence>
<dbReference type="FunFam" id="3.20.20.300:FF:000002">
    <property type="entry name" value="Probable beta-glucosidase"/>
    <property type="match status" value="1"/>
</dbReference>
<evidence type="ECO:0000256" key="5">
    <source>
        <dbReference type="ARBA" id="ARBA00022801"/>
    </source>
</evidence>
<dbReference type="PRINTS" id="PR00133">
    <property type="entry name" value="GLHYDRLASE3"/>
</dbReference>
<keyword evidence="11" id="KW-0732">Signal</keyword>
<dbReference type="PANTHER" id="PTHR42715">
    <property type="entry name" value="BETA-GLUCOSIDASE"/>
    <property type="match status" value="1"/>
</dbReference>
<gene>
    <name evidence="13" type="ORF">P280DRAFT_480476</name>
</gene>
<dbReference type="Gene3D" id="2.60.40.10">
    <property type="entry name" value="Immunoglobulins"/>
    <property type="match status" value="1"/>
</dbReference>
<dbReference type="InterPro" id="IPR002772">
    <property type="entry name" value="Glyco_hydro_3_C"/>
</dbReference>
<dbReference type="Gene3D" id="3.40.50.1700">
    <property type="entry name" value="Glycoside hydrolase family 3 C-terminal domain"/>
    <property type="match status" value="1"/>
</dbReference>
<dbReference type="EC" id="3.2.1.21" evidence="4"/>
<keyword evidence="9" id="KW-0624">Polysaccharide degradation</keyword>
<organism evidence="13 14">
    <name type="scientific">Massarina eburnea CBS 473.64</name>
    <dbReference type="NCBI Taxonomy" id="1395130"/>
    <lineage>
        <taxon>Eukaryota</taxon>
        <taxon>Fungi</taxon>
        <taxon>Dikarya</taxon>
        <taxon>Ascomycota</taxon>
        <taxon>Pezizomycotina</taxon>
        <taxon>Dothideomycetes</taxon>
        <taxon>Pleosporomycetidae</taxon>
        <taxon>Pleosporales</taxon>
        <taxon>Massarineae</taxon>
        <taxon>Massarinaceae</taxon>
        <taxon>Massarina</taxon>
    </lineage>
</organism>
<dbReference type="Proteomes" id="UP000799753">
    <property type="component" value="Unassembled WGS sequence"/>
</dbReference>
<name>A0A6A6RX80_9PLEO</name>
<dbReference type="InterPro" id="IPR026891">
    <property type="entry name" value="Fn3-like"/>
</dbReference>
<feature type="region of interest" description="Disordered" evidence="10">
    <location>
        <begin position="458"/>
        <end position="507"/>
    </location>
</feature>
<dbReference type="Pfam" id="PF01915">
    <property type="entry name" value="Glyco_hydro_3_C"/>
    <property type="match status" value="1"/>
</dbReference>
<keyword evidence="6" id="KW-0325">Glycoprotein</keyword>
<evidence type="ECO:0000259" key="12">
    <source>
        <dbReference type="SMART" id="SM01217"/>
    </source>
</evidence>
<accession>A0A6A6RX80</accession>
<dbReference type="SUPFAM" id="SSF51445">
    <property type="entry name" value="(Trans)glycosidases"/>
    <property type="match status" value="1"/>
</dbReference>
<dbReference type="InterPro" id="IPR036881">
    <property type="entry name" value="Glyco_hydro_3_C_sf"/>
</dbReference>
<dbReference type="AlphaFoldDB" id="A0A6A6RX80"/>
<dbReference type="OrthoDB" id="416222at2759"/>
<keyword evidence="14" id="KW-1185">Reference proteome</keyword>
<evidence type="ECO:0000256" key="1">
    <source>
        <dbReference type="ARBA" id="ARBA00000448"/>
    </source>
</evidence>
<keyword evidence="8" id="KW-0326">Glycosidase</keyword>
<evidence type="ECO:0000256" key="10">
    <source>
        <dbReference type="SAM" id="MobiDB-lite"/>
    </source>
</evidence>
<dbReference type="InterPro" id="IPR050288">
    <property type="entry name" value="Cellulose_deg_GH3"/>
</dbReference>
<dbReference type="InterPro" id="IPR001764">
    <property type="entry name" value="Glyco_hydro_3_N"/>
</dbReference>
<dbReference type="SMART" id="SM01217">
    <property type="entry name" value="Fn3_like"/>
    <property type="match status" value="1"/>
</dbReference>
<dbReference type="InterPro" id="IPR036962">
    <property type="entry name" value="Glyco_hydro_3_N_sf"/>
</dbReference>
<dbReference type="PANTHER" id="PTHR42715:SF14">
    <property type="entry name" value="BETA-GLUCOSIDASE D-RELATED"/>
    <property type="match status" value="1"/>
</dbReference>
<feature type="compositionally biased region" description="Gly residues" evidence="10">
    <location>
        <begin position="483"/>
        <end position="507"/>
    </location>
</feature>